<dbReference type="RefSeq" id="WP_340469119.1">
    <property type="nucleotide sequence ID" value="NZ_JBANBB010000001.1"/>
</dbReference>
<dbReference type="EC" id="3.4.23.43" evidence="3"/>
<evidence type="ECO:0000259" key="2">
    <source>
        <dbReference type="Pfam" id="PF01478"/>
    </source>
</evidence>
<keyword evidence="4" id="KW-1185">Reference proteome</keyword>
<feature type="domain" description="Prepilin type IV endopeptidase peptidase" evidence="2">
    <location>
        <begin position="10"/>
        <end position="115"/>
    </location>
</feature>
<reference evidence="3 4" key="1">
    <citation type="submission" date="2024-02" db="EMBL/GenBank/DDBJ databases">
        <title>Bifidobacterium honeyensis sp. nov., isolated from the comb honey.</title>
        <authorList>
            <person name="Liu W."/>
            <person name="Li Y."/>
        </authorList>
    </citation>
    <scope>NUCLEOTIDE SEQUENCE [LARGE SCALE GENOMIC DNA]</scope>
    <source>
        <strain evidence="3 4">IMAU50988</strain>
    </source>
</reference>
<accession>A0ABU8ZMW4</accession>
<protein>
    <submittedName>
        <fullName evidence="3">Prepilin peptidase</fullName>
        <ecNumber evidence="3">3.4.23.43</ecNumber>
    </submittedName>
</protein>
<proteinExistence type="predicted"/>
<dbReference type="InterPro" id="IPR000045">
    <property type="entry name" value="Prepilin_IV_endopep_pep"/>
</dbReference>
<evidence type="ECO:0000313" key="3">
    <source>
        <dbReference type="EMBL" id="MEK0306581.1"/>
    </source>
</evidence>
<comment type="caution">
    <text evidence="3">The sequence shown here is derived from an EMBL/GenBank/DDBJ whole genome shotgun (WGS) entry which is preliminary data.</text>
</comment>
<evidence type="ECO:0000256" key="1">
    <source>
        <dbReference type="SAM" id="Phobius"/>
    </source>
</evidence>
<keyword evidence="1" id="KW-0812">Transmembrane</keyword>
<gene>
    <name evidence="3" type="ORF">V8P97_03740</name>
</gene>
<organism evidence="3 4">
    <name type="scientific">Bifidobacterium favimelis</name>
    <dbReference type="NCBI Taxonomy" id="3122979"/>
    <lineage>
        <taxon>Bacteria</taxon>
        <taxon>Bacillati</taxon>
        <taxon>Actinomycetota</taxon>
        <taxon>Actinomycetes</taxon>
        <taxon>Bifidobacteriales</taxon>
        <taxon>Bifidobacteriaceae</taxon>
        <taxon>Bifidobacterium</taxon>
    </lineage>
</organism>
<feature type="transmembrane region" description="Helical" evidence="1">
    <location>
        <begin position="104"/>
        <end position="125"/>
    </location>
</feature>
<name>A0ABU8ZMW4_9BIFI</name>
<dbReference type="GO" id="GO:0004190">
    <property type="term" value="F:aspartic-type endopeptidase activity"/>
    <property type="evidence" value="ECO:0007669"/>
    <property type="project" value="UniProtKB-EC"/>
</dbReference>
<dbReference type="Proteomes" id="UP001373159">
    <property type="component" value="Unassembled WGS sequence"/>
</dbReference>
<dbReference type="EMBL" id="JBANBB010000001">
    <property type="protein sequence ID" value="MEK0306581.1"/>
    <property type="molecule type" value="Genomic_DNA"/>
</dbReference>
<keyword evidence="1" id="KW-1133">Transmembrane helix</keyword>
<dbReference type="Gene3D" id="1.20.120.1220">
    <property type="match status" value="1"/>
</dbReference>
<feature type="transmembrane region" description="Helical" evidence="1">
    <location>
        <begin position="54"/>
        <end position="75"/>
    </location>
</feature>
<feature type="transmembrane region" description="Helical" evidence="1">
    <location>
        <begin position="132"/>
        <end position="154"/>
    </location>
</feature>
<sequence length="155" mass="15595">MVYLTTLPGLVIALALALEDIRSRTIPRTWVAAGLLVQTAALCLSSAMTGRWEVLILALALGAASAGLQACLALVRPGALGMGDVTCTGLTGLSLGALGWVTALVWWLLMGLIGALALGVAALLARREKGPVSIPFAPVIVGAAILAGLAAVVMG</sequence>
<keyword evidence="3" id="KW-0378">Hydrolase</keyword>
<keyword evidence="1" id="KW-0472">Membrane</keyword>
<dbReference type="Pfam" id="PF01478">
    <property type="entry name" value="Peptidase_A24"/>
    <property type="match status" value="1"/>
</dbReference>
<evidence type="ECO:0000313" key="4">
    <source>
        <dbReference type="Proteomes" id="UP001373159"/>
    </source>
</evidence>
<feature type="transmembrane region" description="Helical" evidence="1">
    <location>
        <begin position="27"/>
        <end position="47"/>
    </location>
</feature>